<feature type="domain" description="Tryptophan synthase beta chain-like PALP" evidence="11">
    <location>
        <begin position="15"/>
        <end position="344"/>
    </location>
</feature>
<dbReference type="GO" id="GO:0006565">
    <property type="term" value="P:L-serine catabolic process"/>
    <property type="evidence" value="ECO:0007669"/>
    <property type="project" value="TreeGrafter"/>
</dbReference>
<protein>
    <recommendedName>
        <fullName evidence="5">L-serine ammonia-lyase</fullName>
        <ecNumber evidence="5">4.3.1.17</ecNumber>
    </recommendedName>
</protein>
<evidence type="ECO:0000256" key="2">
    <source>
        <dbReference type="ARBA" id="ARBA00004496"/>
    </source>
</evidence>
<reference evidence="12 13" key="1">
    <citation type="journal article" date="2016" name="Genome Biol. Evol.">
        <title>Divergent and convergent evolution of fungal pathogenicity.</title>
        <authorList>
            <person name="Shang Y."/>
            <person name="Xiao G."/>
            <person name="Zheng P."/>
            <person name="Cen K."/>
            <person name="Zhan S."/>
            <person name="Wang C."/>
        </authorList>
    </citation>
    <scope>NUCLEOTIDE SEQUENCE [LARGE SCALE GENOMIC DNA]</scope>
    <source>
        <strain evidence="12 13">RCEF 4871</strain>
    </source>
</reference>
<dbReference type="OMA" id="DGWVNIH"/>
<evidence type="ECO:0000313" key="12">
    <source>
        <dbReference type="EMBL" id="OAA35422.1"/>
    </source>
</evidence>
<evidence type="ECO:0000256" key="4">
    <source>
        <dbReference type="ARBA" id="ARBA00010869"/>
    </source>
</evidence>
<dbReference type="GO" id="GO:0006094">
    <property type="term" value="P:gluconeogenesis"/>
    <property type="evidence" value="ECO:0007669"/>
    <property type="project" value="UniProtKB-KW"/>
</dbReference>
<evidence type="ECO:0000256" key="8">
    <source>
        <dbReference type="ARBA" id="ARBA00022898"/>
    </source>
</evidence>
<dbReference type="Pfam" id="PF00291">
    <property type="entry name" value="PALP"/>
    <property type="match status" value="1"/>
</dbReference>
<dbReference type="EMBL" id="AZHC01000042">
    <property type="protein sequence ID" value="OAA35422.1"/>
    <property type="molecule type" value="Genomic_DNA"/>
</dbReference>
<evidence type="ECO:0000256" key="6">
    <source>
        <dbReference type="ARBA" id="ARBA00022432"/>
    </source>
</evidence>
<dbReference type="STRING" id="1081105.A0A166X4I0"/>
<dbReference type="EC" id="4.3.1.17" evidence="5"/>
<dbReference type="GO" id="GO:0009097">
    <property type="term" value="P:isoleucine biosynthetic process"/>
    <property type="evidence" value="ECO:0007669"/>
    <property type="project" value="TreeGrafter"/>
</dbReference>
<organism evidence="12 13">
    <name type="scientific">Metarhizium rileyi (strain RCEF 4871)</name>
    <name type="common">Nomuraea rileyi</name>
    <dbReference type="NCBI Taxonomy" id="1649241"/>
    <lineage>
        <taxon>Eukaryota</taxon>
        <taxon>Fungi</taxon>
        <taxon>Dikarya</taxon>
        <taxon>Ascomycota</taxon>
        <taxon>Pezizomycotina</taxon>
        <taxon>Sordariomycetes</taxon>
        <taxon>Hypocreomycetidae</taxon>
        <taxon>Hypocreales</taxon>
        <taxon>Clavicipitaceae</taxon>
        <taxon>Metarhizium</taxon>
    </lineage>
</organism>
<comment type="subcellular location">
    <subcellularLocation>
        <location evidence="2">Cytoplasm</location>
    </subcellularLocation>
</comment>
<keyword evidence="7" id="KW-0963">Cytoplasm</keyword>
<evidence type="ECO:0000256" key="9">
    <source>
        <dbReference type="ARBA" id="ARBA00023239"/>
    </source>
</evidence>
<keyword evidence="9" id="KW-0456">Lyase</keyword>
<dbReference type="PANTHER" id="PTHR48078:SF2">
    <property type="entry name" value="CATABOLIC L-SERINE_THREONINE DEHYDRATASE"/>
    <property type="match status" value="1"/>
</dbReference>
<sequence>MTVKTSTGTKIPWVETPLIKSATLSAAAGCNIFLKLENLQPSGSFKSRGIGNYLVSKLDAVRSSSTSSAKKPHFYCSSGGNAGLACIHGAITLDCEATIVVPISTTPFMIGKLRAAGATEVIQKGASWQEADKYLTETLMADAEARGEAAIYVPPFDAQQIWDGNAGITKEIVRQLPVLERHYPIKTAAANGDGNVATSAPAIDAIVCSVGGGGLFAGIMQGVDEMELRQTKVIAVETEGADSLSQAIAQQKLVTLPAITSLATSLGARRVCQRAFEYGMRDTVVSVVLPDSEAIGACKRFLDEERLLVELACGVCPAVCYNGQLKKLVPGFNENSVVVLVICGGSNMSFEIMDNYTADPTTLERWTISK</sequence>
<dbReference type="GO" id="GO:0030170">
    <property type="term" value="F:pyridoxal phosphate binding"/>
    <property type="evidence" value="ECO:0007669"/>
    <property type="project" value="InterPro"/>
</dbReference>
<comment type="cofactor">
    <cofactor evidence="1">
        <name>pyridoxal 5'-phosphate</name>
        <dbReference type="ChEBI" id="CHEBI:597326"/>
    </cofactor>
</comment>
<name>A0A166X4I0_METRR</name>
<keyword evidence="8" id="KW-0663">Pyridoxal phosphate</keyword>
<dbReference type="GO" id="GO:0004794">
    <property type="term" value="F:threonine deaminase activity"/>
    <property type="evidence" value="ECO:0007669"/>
    <property type="project" value="TreeGrafter"/>
</dbReference>
<keyword evidence="6" id="KW-0312">Gluconeogenesis</keyword>
<accession>A0A166X4I0</accession>
<gene>
    <name evidence="12" type="ORF">NOR_08001</name>
</gene>
<evidence type="ECO:0000256" key="1">
    <source>
        <dbReference type="ARBA" id="ARBA00001933"/>
    </source>
</evidence>
<evidence type="ECO:0000256" key="10">
    <source>
        <dbReference type="ARBA" id="ARBA00049406"/>
    </source>
</evidence>
<dbReference type="SUPFAM" id="SSF53686">
    <property type="entry name" value="Tryptophan synthase beta subunit-like PLP-dependent enzymes"/>
    <property type="match status" value="1"/>
</dbReference>
<comment type="caution">
    <text evidence="12">The sequence shown here is derived from an EMBL/GenBank/DDBJ whole genome shotgun (WGS) entry which is preliminary data.</text>
</comment>
<dbReference type="PANTHER" id="PTHR48078">
    <property type="entry name" value="THREONINE DEHYDRATASE, MITOCHONDRIAL-RELATED"/>
    <property type="match status" value="1"/>
</dbReference>
<dbReference type="OrthoDB" id="7773036at2759"/>
<evidence type="ECO:0000259" key="11">
    <source>
        <dbReference type="Pfam" id="PF00291"/>
    </source>
</evidence>
<evidence type="ECO:0000256" key="5">
    <source>
        <dbReference type="ARBA" id="ARBA00012093"/>
    </source>
</evidence>
<dbReference type="GO" id="GO:0005737">
    <property type="term" value="C:cytoplasm"/>
    <property type="evidence" value="ECO:0007669"/>
    <property type="project" value="UniProtKB-SubCell"/>
</dbReference>
<dbReference type="PROSITE" id="PS00165">
    <property type="entry name" value="DEHYDRATASE_SER_THR"/>
    <property type="match status" value="1"/>
</dbReference>
<dbReference type="Proteomes" id="UP000243498">
    <property type="component" value="Unassembled WGS sequence"/>
</dbReference>
<comment type="similarity">
    <text evidence="4">Belongs to the serine/threonine dehydratase family.</text>
</comment>
<comment type="catalytic activity">
    <reaction evidence="10">
        <text>L-serine = pyruvate + NH4(+)</text>
        <dbReference type="Rhea" id="RHEA:19169"/>
        <dbReference type="ChEBI" id="CHEBI:15361"/>
        <dbReference type="ChEBI" id="CHEBI:28938"/>
        <dbReference type="ChEBI" id="CHEBI:33384"/>
        <dbReference type="EC" id="4.3.1.17"/>
    </reaction>
</comment>
<dbReference type="GO" id="GO:0003941">
    <property type="term" value="F:L-serine ammonia-lyase activity"/>
    <property type="evidence" value="ECO:0007669"/>
    <property type="project" value="UniProtKB-EC"/>
</dbReference>
<proteinExistence type="inferred from homology"/>
<dbReference type="AlphaFoldDB" id="A0A166X4I0"/>
<dbReference type="InterPro" id="IPR050147">
    <property type="entry name" value="Ser/Thr_Dehydratase"/>
</dbReference>
<dbReference type="InterPro" id="IPR000634">
    <property type="entry name" value="Ser/Thr_deHydtase_PyrdxlP-BS"/>
</dbReference>
<dbReference type="GO" id="GO:0006567">
    <property type="term" value="P:L-threonine catabolic process"/>
    <property type="evidence" value="ECO:0007669"/>
    <property type="project" value="TreeGrafter"/>
</dbReference>
<keyword evidence="13" id="KW-1185">Reference proteome</keyword>
<dbReference type="FunFam" id="3.40.50.1100:FF:000040">
    <property type="entry name" value="L-serine dehydratase, putative"/>
    <property type="match status" value="1"/>
</dbReference>
<dbReference type="Gene3D" id="3.40.50.1100">
    <property type="match status" value="2"/>
</dbReference>
<comment type="pathway">
    <text evidence="3">Carbohydrate biosynthesis; gluconeogenesis.</text>
</comment>
<evidence type="ECO:0000256" key="7">
    <source>
        <dbReference type="ARBA" id="ARBA00022490"/>
    </source>
</evidence>
<dbReference type="InterPro" id="IPR036052">
    <property type="entry name" value="TrpB-like_PALP_sf"/>
</dbReference>
<evidence type="ECO:0000256" key="3">
    <source>
        <dbReference type="ARBA" id="ARBA00004742"/>
    </source>
</evidence>
<evidence type="ECO:0000313" key="13">
    <source>
        <dbReference type="Proteomes" id="UP000243498"/>
    </source>
</evidence>
<dbReference type="InterPro" id="IPR001926">
    <property type="entry name" value="TrpB-like_PALP"/>
</dbReference>